<dbReference type="EMBL" id="CP002426">
    <property type="protein sequence ID" value="ADX82674.1"/>
    <property type="molecule type" value="Genomic_DNA"/>
</dbReference>
<keyword evidence="2" id="KW-1185">Reference proteome</keyword>
<accession>F0NKD7</accession>
<dbReference type="HOGENOM" id="CLU_1567236_0_0_2"/>
<evidence type="ECO:0000313" key="2">
    <source>
        <dbReference type="Proteomes" id="UP000006395"/>
    </source>
</evidence>
<evidence type="ECO:0000313" key="1">
    <source>
        <dbReference type="EMBL" id="ADX82674.1"/>
    </source>
</evidence>
<protein>
    <submittedName>
        <fullName evidence="1">Uncharacterized protein</fullName>
    </submittedName>
</protein>
<dbReference type="RefSeq" id="WP_014512644.1">
    <property type="nucleotide sequence ID" value="NC_017275.1"/>
</dbReference>
<organism evidence="1 2">
    <name type="scientific">Saccharolobus islandicus (strain HVE10/4)</name>
    <name type="common">Sulfolobus islandicus</name>
    <dbReference type="NCBI Taxonomy" id="930943"/>
    <lineage>
        <taxon>Archaea</taxon>
        <taxon>Thermoproteota</taxon>
        <taxon>Thermoprotei</taxon>
        <taxon>Sulfolobales</taxon>
        <taxon>Sulfolobaceae</taxon>
        <taxon>Saccharolobus</taxon>
    </lineage>
</organism>
<dbReference type="AlphaFoldDB" id="F0NKD7"/>
<sequence length="170" mass="19717">MNCIESLHKAYILTWIGDYKTSSELARECIQLLSDSVKIRRKVKEVLKKADREYKVSKKLREEGVTTTDLIQVALYYLAKRLSVKKDNDIEIIEKGNIKLSVIENSLVKEVRGYCEGCKGYKYSLLNKAKGYLILYDEIIYAEFFEGNKDDVIDEILKTLNFKLHPLLIL</sequence>
<reference evidence="1 2" key="1">
    <citation type="journal article" date="2011" name="J. Bacteriol.">
        <title>Genome analyses of icelandic strains of Sulfolobus islandicus, model organisms for genetic and virus-host interaction studies.</title>
        <authorList>
            <person name="Guo L."/>
            <person name="Brugger K."/>
            <person name="Liu C."/>
            <person name="Shah S.A."/>
            <person name="Zheng H."/>
            <person name="Zhu Y."/>
            <person name="Wang S."/>
            <person name="Lillestol R.K."/>
            <person name="Chen L."/>
            <person name="Frank J."/>
            <person name="Prangishvili D."/>
            <person name="Paulin L."/>
            <person name="She Q."/>
            <person name="Huang L."/>
            <person name="Garrett R.A."/>
        </authorList>
    </citation>
    <scope>NUCLEOTIDE SEQUENCE [LARGE SCALE GENOMIC DNA]</scope>
    <source>
        <strain evidence="1 2">HVE10/4</strain>
    </source>
</reference>
<gene>
    <name evidence="1" type="ordered locus">SiH_1325</name>
</gene>
<dbReference type="GeneID" id="12415380"/>
<dbReference type="Proteomes" id="UP000006395">
    <property type="component" value="Chromosome"/>
</dbReference>
<name>F0NKD7_SACI0</name>
<proteinExistence type="predicted"/>
<dbReference type="KEGG" id="sih:SiH_1325"/>